<protein>
    <submittedName>
        <fullName evidence="2">DUF4044 domain-containing protein</fullName>
    </submittedName>
</protein>
<proteinExistence type="predicted"/>
<organism evidence="2 3">
    <name type="scientific">Streptococcus himalayensis</name>
    <dbReference type="NCBI Taxonomy" id="1888195"/>
    <lineage>
        <taxon>Bacteria</taxon>
        <taxon>Bacillati</taxon>
        <taxon>Bacillota</taxon>
        <taxon>Bacilli</taxon>
        <taxon>Lactobacillales</taxon>
        <taxon>Streptococcaceae</taxon>
        <taxon>Streptococcus</taxon>
    </lineage>
</organism>
<gene>
    <name evidence="2" type="ORF">GCM10011510_03190</name>
</gene>
<dbReference type="AlphaFoldDB" id="A0A917EEG9"/>
<evidence type="ECO:0000313" key="3">
    <source>
        <dbReference type="Proteomes" id="UP000660801"/>
    </source>
</evidence>
<accession>A0A917EEG9</accession>
<keyword evidence="1" id="KW-1133">Transmembrane helix</keyword>
<dbReference type="Pfam" id="PF13253">
    <property type="entry name" value="DUF4044"/>
    <property type="match status" value="1"/>
</dbReference>
<keyword evidence="3" id="KW-1185">Reference proteome</keyword>
<evidence type="ECO:0000313" key="2">
    <source>
        <dbReference type="EMBL" id="GGE25458.1"/>
    </source>
</evidence>
<feature type="transmembrane region" description="Helical" evidence="1">
    <location>
        <begin position="17"/>
        <end position="41"/>
    </location>
</feature>
<dbReference type="EMBL" id="BMJN01000003">
    <property type="protein sequence ID" value="GGE25458.1"/>
    <property type="molecule type" value="Genomic_DNA"/>
</dbReference>
<keyword evidence="1" id="KW-0472">Membrane</keyword>
<dbReference type="Proteomes" id="UP000660801">
    <property type="component" value="Unassembled WGS sequence"/>
</dbReference>
<keyword evidence="1" id="KW-0812">Transmembrane</keyword>
<sequence length="44" mass="4568">MAFGDNGQRKKTAFEKLTLLVVIIMLLVTVGAIFASALGALSAS</sequence>
<reference evidence="2" key="1">
    <citation type="journal article" date="2014" name="Int. J. Syst. Evol. Microbiol.">
        <title>Complete genome sequence of Corynebacterium casei LMG S-19264T (=DSM 44701T), isolated from a smear-ripened cheese.</title>
        <authorList>
            <consortium name="US DOE Joint Genome Institute (JGI-PGF)"/>
            <person name="Walter F."/>
            <person name="Albersmeier A."/>
            <person name="Kalinowski J."/>
            <person name="Ruckert C."/>
        </authorList>
    </citation>
    <scope>NUCLEOTIDE SEQUENCE</scope>
    <source>
        <strain evidence="2">CGMCC 1.15533</strain>
    </source>
</reference>
<comment type="caution">
    <text evidence="2">The sequence shown here is derived from an EMBL/GenBank/DDBJ whole genome shotgun (WGS) entry which is preliminary data.</text>
</comment>
<name>A0A917EEG9_9STRE</name>
<reference evidence="2" key="2">
    <citation type="submission" date="2020-09" db="EMBL/GenBank/DDBJ databases">
        <authorList>
            <person name="Sun Q."/>
            <person name="Zhou Y."/>
        </authorList>
    </citation>
    <scope>NUCLEOTIDE SEQUENCE</scope>
    <source>
        <strain evidence="2">CGMCC 1.15533</strain>
    </source>
</reference>
<dbReference type="RefSeq" id="WP_068991641.1">
    <property type="nucleotide sequence ID" value="NZ_BMJN01000003.1"/>
</dbReference>
<dbReference type="InterPro" id="IPR025270">
    <property type="entry name" value="DUF4044"/>
</dbReference>
<evidence type="ECO:0000256" key="1">
    <source>
        <dbReference type="SAM" id="Phobius"/>
    </source>
</evidence>